<evidence type="ECO:0000259" key="2">
    <source>
        <dbReference type="Pfam" id="PF05970"/>
    </source>
</evidence>
<accession>A0A9P0CPI5</accession>
<dbReference type="GO" id="GO:0006281">
    <property type="term" value="P:DNA repair"/>
    <property type="evidence" value="ECO:0007669"/>
    <property type="project" value="UniProtKB-KW"/>
</dbReference>
<protein>
    <recommendedName>
        <fullName evidence="1">ATP-dependent DNA helicase</fullName>
        <ecNumber evidence="1">5.6.2.3</ecNumber>
    </recommendedName>
</protein>
<comment type="catalytic activity">
    <reaction evidence="1">
        <text>ATP + H2O = ADP + phosphate + H(+)</text>
        <dbReference type="Rhea" id="RHEA:13065"/>
        <dbReference type="ChEBI" id="CHEBI:15377"/>
        <dbReference type="ChEBI" id="CHEBI:15378"/>
        <dbReference type="ChEBI" id="CHEBI:30616"/>
        <dbReference type="ChEBI" id="CHEBI:43474"/>
        <dbReference type="ChEBI" id="CHEBI:456216"/>
        <dbReference type="EC" id="5.6.2.3"/>
    </reaction>
</comment>
<dbReference type="AlphaFoldDB" id="A0A9P0CPI5"/>
<dbReference type="SUPFAM" id="SSF52540">
    <property type="entry name" value="P-loop containing nucleoside triphosphate hydrolases"/>
    <property type="match status" value="1"/>
</dbReference>
<feature type="domain" description="DNA helicase Pif1-like DEAD-box helicase" evidence="2">
    <location>
        <begin position="1"/>
        <end position="109"/>
    </location>
</feature>
<keyword evidence="4" id="KW-1185">Reference proteome</keyword>
<dbReference type="InterPro" id="IPR010285">
    <property type="entry name" value="DNA_helicase_pif1-like_DEAD"/>
</dbReference>
<keyword evidence="1" id="KW-0347">Helicase</keyword>
<comment type="similarity">
    <text evidence="1">Belongs to the helicase family.</text>
</comment>
<dbReference type="GO" id="GO:0043139">
    <property type="term" value="F:5'-3' DNA helicase activity"/>
    <property type="evidence" value="ECO:0007669"/>
    <property type="project" value="UniProtKB-EC"/>
</dbReference>
<dbReference type="EMBL" id="OV651814">
    <property type="protein sequence ID" value="CAH1105511.1"/>
    <property type="molecule type" value="Genomic_DNA"/>
</dbReference>
<reference evidence="3" key="1">
    <citation type="submission" date="2022-01" db="EMBL/GenBank/DDBJ databases">
        <authorList>
            <person name="King R."/>
        </authorList>
    </citation>
    <scope>NUCLEOTIDE SEQUENCE</scope>
</reference>
<organism evidence="3 4">
    <name type="scientific">Psylliodes chrysocephalus</name>
    <dbReference type="NCBI Taxonomy" id="3402493"/>
    <lineage>
        <taxon>Eukaryota</taxon>
        <taxon>Metazoa</taxon>
        <taxon>Ecdysozoa</taxon>
        <taxon>Arthropoda</taxon>
        <taxon>Hexapoda</taxon>
        <taxon>Insecta</taxon>
        <taxon>Pterygota</taxon>
        <taxon>Neoptera</taxon>
        <taxon>Endopterygota</taxon>
        <taxon>Coleoptera</taxon>
        <taxon>Polyphaga</taxon>
        <taxon>Cucujiformia</taxon>
        <taxon>Chrysomeloidea</taxon>
        <taxon>Chrysomelidae</taxon>
        <taxon>Galerucinae</taxon>
        <taxon>Alticini</taxon>
        <taxon>Psylliodes</taxon>
    </lineage>
</organism>
<dbReference type="OrthoDB" id="6781073at2759"/>
<evidence type="ECO:0000313" key="3">
    <source>
        <dbReference type="EMBL" id="CAH1105511.1"/>
    </source>
</evidence>
<keyword evidence="1" id="KW-0378">Hydrolase</keyword>
<dbReference type="GO" id="GO:0006310">
    <property type="term" value="P:DNA recombination"/>
    <property type="evidence" value="ECO:0007669"/>
    <property type="project" value="UniProtKB-KW"/>
</dbReference>
<evidence type="ECO:0000313" key="4">
    <source>
        <dbReference type="Proteomes" id="UP001153636"/>
    </source>
</evidence>
<keyword evidence="1" id="KW-0234">DNA repair</keyword>
<dbReference type="GO" id="GO:0000723">
    <property type="term" value="P:telomere maintenance"/>
    <property type="evidence" value="ECO:0007669"/>
    <property type="project" value="InterPro"/>
</dbReference>
<dbReference type="GO" id="GO:0016787">
    <property type="term" value="F:hydrolase activity"/>
    <property type="evidence" value="ECO:0007669"/>
    <property type="project" value="UniProtKB-KW"/>
</dbReference>
<dbReference type="EC" id="5.6.2.3" evidence="1"/>
<keyword evidence="1" id="KW-0067">ATP-binding</keyword>
<dbReference type="Gene3D" id="3.40.50.300">
    <property type="entry name" value="P-loop containing nucleotide triphosphate hydrolases"/>
    <property type="match status" value="1"/>
</dbReference>
<name>A0A9P0CPI5_9CUCU</name>
<dbReference type="GO" id="GO:0005524">
    <property type="term" value="F:ATP binding"/>
    <property type="evidence" value="ECO:0007669"/>
    <property type="project" value="UniProtKB-KW"/>
</dbReference>
<keyword evidence="1" id="KW-0233">DNA recombination</keyword>
<dbReference type="InterPro" id="IPR027417">
    <property type="entry name" value="P-loop_NTPase"/>
</dbReference>
<keyword evidence="1" id="KW-0547">Nucleotide-binding</keyword>
<comment type="cofactor">
    <cofactor evidence="1">
        <name>Mg(2+)</name>
        <dbReference type="ChEBI" id="CHEBI:18420"/>
    </cofactor>
</comment>
<dbReference type="Proteomes" id="UP001153636">
    <property type="component" value="Chromosome 2"/>
</dbReference>
<dbReference type="PANTHER" id="PTHR10492:SF57">
    <property type="entry name" value="ATP-DEPENDENT DNA HELICASE"/>
    <property type="match status" value="1"/>
</dbReference>
<dbReference type="Pfam" id="PF05970">
    <property type="entry name" value="PIF1"/>
    <property type="match status" value="1"/>
</dbReference>
<evidence type="ECO:0000256" key="1">
    <source>
        <dbReference type="RuleBase" id="RU363044"/>
    </source>
</evidence>
<proteinExistence type="inferred from homology"/>
<keyword evidence="1" id="KW-0227">DNA damage</keyword>
<dbReference type="PANTHER" id="PTHR10492">
    <property type="match status" value="1"/>
</dbReference>
<gene>
    <name evidence="3" type="ORF">PSYICH_LOCUS6447</name>
</gene>
<sequence>MNEQQKYVFDTLMKVTNDETGRIYFLDAPGGTGKTFLISLILATIHLQNKIALGLASSGIAATLLKGGRTAHLALKLSLNMQSNETPTCNISKKSEIAKVLQQCELRIYKSVDPATNQDDVVNYLPLNLAIKKLVNNVIEATILKGKYKEDVLIPRIPMIPLMYHLSLNDYSFQCGLFSL</sequence>